<dbReference type="Proteomes" id="UP000238479">
    <property type="component" value="Chromosome 5"/>
</dbReference>
<organism evidence="1 2">
    <name type="scientific">Rosa chinensis</name>
    <name type="common">China rose</name>
    <dbReference type="NCBI Taxonomy" id="74649"/>
    <lineage>
        <taxon>Eukaryota</taxon>
        <taxon>Viridiplantae</taxon>
        <taxon>Streptophyta</taxon>
        <taxon>Embryophyta</taxon>
        <taxon>Tracheophyta</taxon>
        <taxon>Spermatophyta</taxon>
        <taxon>Magnoliopsida</taxon>
        <taxon>eudicotyledons</taxon>
        <taxon>Gunneridae</taxon>
        <taxon>Pentapetalae</taxon>
        <taxon>rosids</taxon>
        <taxon>fabids</taxon>
        <taxon>Rosales</taxon>
        <taxon>Rosaceae</taxon>
        <taxon>Rosoideae</taxon>
        <taxon>Rosoideae incertae sedis</taxon>
        <taxon>Rosa</taxon>
    </lineage>
</organism>
<dbReference type="EMBL" id="PDCK01000043">
    <property type="protein sequence ID" value="PRQ30930.1"/>
    <property type="molecule type" value="Genomic_DNA"/>
</dbReference>
<name>A0A2P6Q9S6_ROSCH</name>
<evidence type="ECO:0000313" key="2">
    <source>
        <dbReference type="Proteomes" id="UP000238479"/>
    </source>
</evidence>
<gene>
    <name evidence="1" type="ORF">RchiOBHm_Chr5g0029941</name>
</gene>
<evidence type="ECO:0000313" key="1">
    <source>
        <dbReference type="EMBL" id="PRQ30930.1"/>
    </source>
</evidence>
<accession>A0A2P6Q9S6</accession>
<keyword evidence="2" id="KW-1185">Reference proteome</keyword>
<sequence length="55" mass="6407">MVFPSPLFLIAMPDSHRSFGGRFTNVWEQNYNLALLSILKLMDNLSGLYRLWKTC</sequence>
<dbReference type="Gramene" id="PRQ30930">
    <property type="protein sequence ID" value="PRQ30930"/>
    <property type="gene ID" value="RchiOBHm_Chr5g0029941"/>
</dbReference>
<proteinExistence type="predicted"/>
<dbReference type="AlphaFoldDB" id="A0A2P6Q9S6"/>
<protein>
    <submittedName>
        <fullName evidence="1">Uncharacterized protein</fullName>
    </submittedName>
</protein>
<reference evidence="1 2" key="1">
    <citation type="journal article" date="2018" name="Nat. Genet.">
        <title>The Rosa genome provides new insights in the design of modern roses.</title>
        <authorList>
            <person name="Bendahmane M."/>
        </authorList>
    </citation>
    <scope>NUCLEOTIDE SEQUENCE [LARGE SCALE GENOMIC DNA]</scope>
    <source>
        <strain evidence="2">cv. Old Blush</strain>
    </source>
</reference>
<comment type="caution">
    <text evidence="1">The sequence shown here is derived from an EMBL/GenBank/DDBJ whole genome shotgun (WGS) entry which is preliminary data.</text>
</comment>